<sequence>MQPLADRGPTLGRPFRRPGLRAAAFFLGLALLSAAAPGARRAAPLQASGPVGPTDEGDPILITGRLTTGNAFGLTFYNNGFLGNNMASRSPSGEYPVGSGEEHLVRAGLWIAGLYSTNASLEDADTLCSTATVDGYFGSSGRETESEFYPARTRILERSTLLESPAYDPARAKSEQDLLCVYHDDHPRPAQLHRPLHISVEQEILQFSFEPFDAILLLNYYITNNHPTNPIFDLYAGLYTEFASGWKGKHDEWPPSGWFRKKDIGYVDSLRLKTERHYTLDEGRCPSWVGCMLLGTRPDTIAAKTVSFNWWNWDPSGANPETPDLDVERFLTMSNGSRDATRGVEAPNNDPVMLLSVGPLGTASFVDPEGATRWILEPGDTLQVSFALLGGRPSPEAEPPRTAEEDLLFNAGWAQTAFDLNFRIPVPPPSPALHVVNSHERITLWWNDSPLAFVDPRSREQDFAGFRVYVSEVGKSEGFRLLLDADLVDSLGYDTGLARILAPEPLLVPSGDDTLRYPFRYDIDGVRDGFKYWVAVTSYDRGTNEIDPLESGIAQNRTFTIPGVQRDEVPERKVVVFPNPYRGDAAWDEDLLRDRYIWFAGLPPRCVIRIYTLSGDLVQTIDFDARTYGATNVRGIYDPDDVWNPAREVPKLSGSMAAWDLTTRKDQAIASGLYVFSVENLDGGRIERGKFLILK</sequence>
<evidence type="ECO:0000256" key="1">
    <source>
        <dbReference type="SAM" id="MobiDB-lite"/>
    </source>
</evidence>
<proteinExistence type="predicted"/>
<evidence type="ECO:0000313" key="2">
    <source>
        <dbReference type="EMBL" id="MBM3316373.1"/>
    </source>
</evidence>
<name>A0A937X5S7_UNCEI</name>
<reference evidence="2" key="1">
    <citation type="submission" date="2019-03" db="EMBL/GenBank/DDBJ databases">
        <title>Lake Tanganyika Metagenome-Assembled Genomes (MAGs).</title>
        <authorList>
            <person name="Tran P."/>
        </authorList>
    </citation>
    <scope>NUCLEOTIDE SEQUENCE</scope>
    <source>
        <strain evidence="2">M_DeepCast_400m_m2_100</strain>
    </source>
</reference>
<gene>
    <name evidence="2" type="ORF">FJY75_00830</name>
</gene>
<dbReference type="Proteomes" id="UP000748308">
    <property type="component" value="Unassembled WGS sequence"/>
</dbReference>
<dbReference type="EMBL" id="VGIY01000008">
    <property type="protein sequence ID" value="MBM3316373.1"/>
    <property type="molecule type" value="Genomic_DNA"/>
</dbReference>
<dbReference type="AlphaFoldDB" id="A0A937X5S7"/>
<protein>
    <submittedName>
        <fullName evidence="2">Uncharacterized protein</fullName>
    </submittedName>
</protein>
<evidence type="ECO:0000313" key="3">
    <source>
        <dbReference type="Proteomes" id="UP000748308"/>
    </source>
</evidence>
<organism evidence="2 3">
    <name type="scientific">Eiseniibacteriota bacterium</name>
    <dbReference type="NCBI Taxonomy" id="2212470"/>
    <lineage>
        <taxon>Bacteria</taxon>
        <taxon>Candidatus Eiseniibacteriota</taxon>
    </lineage>
</organism>
<comment type="caution">
    <text evidence="2">The sequence shown here is derived from an EMBL/GenBank/DDBJ whole genome shotgun (WGS) entry which is preliminary data.</text>
</comment>
<feature type="region of interest" description="Disordered" evidence="1">
    <location>
        <begin position="43"/>
        <end position="62"/>
    </location>
</feature>
<accession>A0A937X5S7</accession>